<keyword evidence="3 11" id="KW-0813">Transport</keyword>
<proteinExistence type="inferred from homology"/>
<evidence type="ECO:0000256" key="3">
    <source>
        <dbReference type="ARBA" id="ARBA00022448"/>
    </source>
</evidence>
<reference evidence="16 17" key="1">
    <citation type="submission" date="2022-07" db="EMBL/GenBank/DDBJ databases">
        <title>Methylomonas rivi sp. nov., Methylomonas rosea sp. nov., Methylomonas aureus sp. nov. and Methylomonas subterranea sp. nov., four novel methanotrophs isolated from a freshwater creek and the deep terrestrial subsurface.</title>
        <authorList>
            <person name="Abin C."/>
            <person name="Sankaranarayanan K."/>
            <person name="Garner C."/>
            <person name="Sindelar R."/>
            <person name="Kotary K."/>
            <person name="Garner R."/>
            <person name="Barclay S."/>
            <person name="Lawson P."/>
            <person name="Krumholz L."/>
        </authorList>
    </citation>
    <scope>NUCLEOTIDE SEQUENCE [LARGE SCALE GENOMIC DNA]</scope>
    <source>
        <strain evidence="16 17">WSC-7</strain>
    </source>
</reference>
<dbReference type="CDD" id="cd01347">
    <property type="entry name" value="ligand_gated_channel"/>
    <property type="match status" value="1"/>
</dbReference>
<keyword evidence="5 11" id="KW-0812">Transmembrane</keyword>
<comment type="similarity">
    <text evidence="2">Belongs to the TonB-dependent receptor family. Hemoglobin/haptoglobin binding protein subfamily.</text>
</comment>
<comment type="subcellular location">
    <subcellularLocation>
        <location evidence="1 11">Cell outer membrane</location>
        <topology evidence="1 11">Multi-pass membrane protein</topology>
    </subcellularLocation>
</comment>
<protein>
    <submittedName>
        <fullName evidence="16">TonB-dependent receptor</fullName>
    </submittedName>
</protein>
<keyword evidence="9 16" id="KW-0675">Receptor</keyword>
<evidence type="ECO:0000256" key="4">
    <source>
        <dbReference type="ARBA" id="ARBA00022452"/>
    </source>
</evidence>
<evidence type="ECO:0000256" key="6">
    <source>
        <dbReference type="ARBA" id="ARBA00022729"/>
    </source>
</evidence>
<dbReference type="PANTHER" id="PTHR30069">
    <property type="entry name" value="TONB-DEPENDENT OUTER MEMBRANE RECEPTOR"/>
    <property type="match status" value="1"/>
</dbReference>
<evidence type="ECO:0000259" key="15">
    <source>
        <dbReference type="Pfam" id="PF07715"/>
    </source>
</evidence>
<dbReference type="Gene3D" id="2.170.130.10">
    <property type="entry name" value="TonB-dependent receptor, plug domain"/>
    <property type="match status" value="1"/>
</dbReference>
<feature type="domain" description="TonB-dependent receptor-like beta-barrel" evidence="14">
    <location>
        <begin position="242"/>
        <end position="643"/>
    </location>
</feature>
<dbReference type="InterPro" id="IPR039426">
    <property type="entry name" value="TonB-dep_rcpt-like"/>
</dbReference>
<evidence type="ECO:0000256" key="9">
    <source>
        <dbReference type="ARBA" id="ARBA00023170"/>
    </source>
</evidence>
<dbReference type="PANTHER" id="PTHR30069:SF29">
    <property type="entry name" value="HEMOGLOBIN AND HEMOGLOBIN-HAPTOGLOBIN-BINDING PROTEIN 1-RELATED"/>
    <property type="match status" value="1"/>
</dbReference>
<evidence type="ECO:0000256" key="5">
    <source>
        <dbReference type="ARBA" id="ARBA00022692"/>
    </source>
</evidence>
<keyword evidence="8 11" id="KW-0472">Membrane</keyword>
<keyword evidence="10 11" id="KW-0998">Cell outer membrane</keyword>
<evidence type="ECO:0000256" key="11">
    <source>
        <dbReference type="PROSITE-ProRule" id="PRU01360"/>
    </source>
</evidence>
<gene>
    <name evidence="16" type="ORF">NP589_05685</name>
</gene>
<feature type="signal peptide" evidence="13">
    <location>
        <begin position="1"/>
        <end position="38"/>
    </location>
</feature>
<keyword evidence="4 11" id="KW-1134">Transmembrane beta strand</keyword>
<dbReference type="InterPro" id="IPR037066">
    <property type="entry name" value="Plug_dom_sf"/>
</dbReference>
<dbReference type="InterPro" id="IPR036942">
    <property type="entry name" value="Beta-barrel_TonB_sf"/>
</dbReference>
<evidence type="ECO:0000256" key="2">
    <source>
        <dbReference type="ARBA" id="ARBA00008143"/>
    </source>
</evidence>
<dbReference type="Pfam" id="PF00593">
    <property type="entry name" value="TonB_dep_Rec_b-barrel"/>
    <property type="match status" value="1"/>
</dbReference>
<organism evidence="16 17">
    <name type="scientific">Methylomonas rosea</name>
    <dbReference type="NCBI Taxonomy" id="2952227"/>
    <lineage>
        <taxon>Bacteria</taxon>
        <taxon>Pseudomonadati</taxon>
        <taxon>Pseudomonadota</taxon>
        <taxon>Gammaproteobacteria</taxon>
        <taxon>Methylococcales</taxon>
        <taxon>Methylococcaceae</taxon>
        <taxon>Methylomonas</taxon>
    </lineage>
</organism>
<keyword evidence="17" id="KW-1185">Reference proteome</keyword>
<keyword evidence="7 12" id="KW-0798">TonB box</keyword>
<dbReference type="EMBL" id="JANIBL010000012">
    <property type="protein sequence ID" value="MCQ8116905.1"/>
    <property type="molecule type" value="Genomic_DNA"/>
</dbReference>
<sequence>MKAKIWLYGRYQIQATNRLNLFLLGMALNVTIPGSAVAETAPDIEDFSINELMQMEVSSASRKSQTVSDTAAAAFVISQDDIRRSGATSIPDALRLAPGLEVAQINASVWAVTARGFNGRYANKLLVLMDGRSVYTPLFSGVFWDLQDTLMEDIERIEVIRGPGAVMWGANAVNGVINIITKKAKDTQGNLFVAGGGNQERGFAGYRHGGRIGDDGSYRVYAKTFERDTFVNSAGEGLHDDWRSVQGGFRIDDRISNDSRYTVQGDVYRKTIGNTVVPQTVLPPFNREFNVDEHADGANLLARWEGNFSDGSEFMLQGYYDRVNFNAAALSDNQDMLDIDFQHRLHPNADHDLMWGASYRFIHSTTVNTSAIAFTPNSLGYHNGSVFVQDDITLIDDTLRLTLGTKLEESHFGNTQVQPNARLMWTPDQVHSVWASVSRASRTPARGEAQANVALGGVPTGLPAPFDQVQVIAQPNPNLRAEKIFAAEIGYRAQWTEKFSTDITAFSNHYSDLVLFRRGELVGLTQSLVWSNAQQDFTTRGIEIASEWHVLDWMRFSGNYSHLKMEIPQDPLNPDIAGLSPRHRGSLRWQMDLPEKIKLDFTLRHVGRLHSTSQAVPAYTTFDARLAYEPYSGVEFAVIAQNLFSPSHPEYKDSSALSLPSSAVEVPRSIYGKLSWRF</sequence>
<comment type="caution">
    <text evidence="16">The sequence shown here is derived from an EMBL/GenBank/DDBJ whole genome shotgun (WGS) entry which is preliminary data.</text>
</comment>
<evidence type="ECO:0000259" key="14">
    <source>
        <dbReference type="Pfam" id="PF00593"/>
    </source>
</evidence>
<feature type="domain" description="TonB-dependent receptor plug" evidence="15">
    <location>
        <begin position="67"/>
        <end position="176"/>
    </location>
</feature>
<dbReference type="SUPFAM" id="SSF56935">
    <property type="entry name" value="Porins"/>
    <property type="match status" value="1"/>
</dbReference>
<evidence type="ECO:0000256" key="10">
    <source>
        <dbReference type="ARBA" id="ARBA00023237"/>
    </source>
</evidence>
<evidence type="ECO:0000256" key="12">
    <source>
        <dbReference type="RuleBase" id="RU003357"/>
    </source>
</evidence>
<dbReference type="InterPro" id="IPR000531">
    <property type="entry name" value="Beta-barrel_TonB"/>
</dbReference>
<dbReference type="Gene3D" id="2.40.170.20">
    <property type="entry name" value="TonB-dependent receptor, beta-barrel domain"/>
    <property type="match status" value="1"/>
</dbReference>
<dbReference type="RefSeq" id="WP_256606117.1">
    <property type="nucleotide sequence ID" value="NZ_JANIBL010000012.1"/>
</dbReference>
<evidence type="ECO:0000256" key="13">
    <source>
        <dbReference type="SAM" id="SignalP"/>
    </source>
</evidence>
<dbReference type="Pfam" id="PF07715">
    <property type="entry name" value="Plug"/>
    <property type="match status" value="1"/>
</dbReference>
<evidence type="ECO:0000313" key="17">
    <source>
        <dbReference type="Proteomes" id="UP001524570"/>
    </source>
</evidence>
<evidence type="ECO:0000256" key="7">
    <source>
        <dbReference type="ARBA" id="ARBA00023077"/>
    </source>
</evidence>
<evidence type="ECO:0000313" key="16">
    <source>
        <dbReference type="EMBL" id="MCQ8116905.1"/>
    </source>
</evidence>
<dbReference type="Proteomes" id="UP001524570">
    <property type="component" value="Unassembled WGS sequence"/>
</dbReference>
<evidence type="ECO:0000256" key="8">
    <source>
        <dbReference type="ARBA" id="ARBA00023136"/>
    </source>
</evidence>
<keyword evidence="6 13" id="KW-0732">Signal</keyword>
<name>A0ABT1TQ52_9GAMM</name>
<feature type="chain" id="PRO_5045641891" evidence="13">
    <location>
        <begin position="39"/>
        <end position="678"/>
    </location>
</feature>
<dbReference type="InterPro" id="IPR012910">
    <property type="entry name" value="Plug_dom"/>
</dbReference>
<evidence type="ECO:0000256" key="1">
    <source>
        <dbReference type="ARBA" id="ARBA00004571"/>
    </source>
</evidence>
<accession>A0ABT1TQ52</accession>
<dbReference type="PROSITE" id="PS52016">
    <property type="entry name" value="TONB_DEPENDENT_REC_3"/>
    <property type="match status" value="1"/>
</dbReference>